<dbReference type="Proteomes" id="UP000799118">
    <property type="component" value="Unassembled WGS sequence"/>
</dbReference>
<name>A0A6A4IMZ9_9AGAR</name>
<sequence>MGGTLQVLPKVGVCQSRATLLECNANNSTGVPGSGFSSVWSFDLPYIWAHKAFIELCRERDSKSSIDIISSGKSRRMASVRNCGARQASTSLGKCSAARIARQWGGSKRFDTVKRVNDVEWKEGCPTIAQLSIWIEQAEAARKAATACKFS</sequence>
<organism evidence="1 2">
    <name type="scientific">Gymnopus androsaceus JB14</name>
    <dbReference type="NCBI Taxonomy" id="1447944"/>
    <lineage>
        <taxon>Eukaryota</taxon>
        <taxon>Fungi</taxon>
        <taxon>Dikarya</taxon>
        <taxon>Basidiomycota</taxon>
        <taxon>Agaricomycotina</taxon>
        <taxon>Agaricomycetes</taxon>
        <taxon>Agaricomycetidae</taxon>
        <taxon>Agaricales</taxon>
        <taxon>Marasmiineae</taxon>
        <taxon>Omphalotaceae</taxon>
        <taxon>Gymnopus</taxon>
    </lineage>
</organism>
<evidence type="ECO:0000313" key="1">
    <source>
        <dbReference type="EMBL" id="KAE9409804.1"/>
    </source>
</evidence>
<dbReference type="AlphaFoldDB" id="A0A6A4IMZ9"/>
<dbReference type="EMBL" id="ML769386">
    <property type="protein sequence ID" value="KAE9409804.1"/>
    <property type="molecule type" value="Genomic_DNA"/>
</dbReference>
<accession>A0A6A4IMZ9</accession>
<keyword evidence="2" id="KW-1185">Reference proteome</keyword>
<proteinExistence type="predicted"/>
<reference evidence="1" key="1">
    <citation type="journal article" date="2019" name="Environ. Microbiol.">
        <title>Fungal ecological strategies reflected in gene transcription - a case study of two litter decomposers.</title>
        <authorList>
            <person name="Barbi F."/>
            <person name="Kohler A."/>
            <person name="Barry K."/>
            <person name="Baskaran P."/>
            <person name="Daum C."/>
            <person name="Fauchery L."/>
            <person name="Ihrmark K."/>
            <person name="Kuo A."/>
            <person name="LaButti K."/>
            <person name="Lipzen A."/>
            <person name="Morin E."/>
            <person name="Grigoriev I.V."/>
            <person name="Henrissat B."/>
            <person name="Lindahl B."/>
            <person name="Martin F."/>
        </authorList>
    </citation>
    <scope>NUCLEOTIDE SEQUENCE</scope>
    <source>
        <strain evidence="1">JB14</strain>
    </source>
</reference>
<protein>
    <submittedName>
        <fullName evidence="1">Uncharacterized protein</fullName>
    </submittedName>
</protein>
<evidence type="ECO:0000313" key="2">
    <source>
        <dbReference type="Proteomes" id="UP000799118"/>
    </source>
</evidence>
<gene>
    <name evidence="1" type="ORF">BT96DRAFT_458287</name>
</gene>